<proteinExistence type="predicted"/>
<dbReference type="Pfam" id="PF17329">
    <property type="entry name" value="DUF5367"/>
    <property type="match status" value="1"/>
</dbReference>
<feature type="transmembrane region" description="Helical" evidence="1">
    <location>
        <begin position="7"/>
        <end position="29"/>
    </location>
</feature>
<comment type="caution">
    <text evidence="2">The sequence shown here is derived from an EMBL/GenBank/DDBJ whole genome shotgun (WGS) entry which is preliminary data.</text>
</comment>
<dbReference type="EMBL" id="JBHULB010000078">
    <property type="protein sequence ID" value="MFD2588389.1"/>
    <property type="molecule type" value="Genomic_DNA"/>
</dbReference>
<name>A0ABW5MZQ4_9FLAO</name>
<keyword evidence="1" id="KW-0812">Transmembrane</keyword>
<evidence type="ECO:0000256" key="1">
    <source>
        <dbReference type="SAM" id="Phobius"/>
    </source>
</evidence>
<evidence type="ECO:0000313" key="3">
    <source>
        <dbReference type="Proteomes" id="UP001597526"/>
    </source>
</evidence>
<keyword evidence="3" id="KW-1185">Reference proteome</keyword>
<gene>
    <name evidence="2" type="ORF">ACFSQJ_15745</name>
</gene>
<keyword evidence="1" id="KW-1133">Transmembrane helix</keyword>
<sequence>MKTFRAIIIGIIIWMIGVTIYTLSYYVPILKNVERQANLALFVAVIPLVWFGTKQYYKKDNTTHGMWVGITFFGVAAILDALITVPFLVVPQGGNHYVFFSDPGFWLIGGVFITTAILYGHFRGVQGVQRKV</sequence>
<evidence type="ECO:0000313" key="2">
    <source>
        <dbReference type="EMBL" id="MFD2588389.1"/>
    </source>
</evidence>
<dbReference type="Proteomes" id="UP001597526">
    <property type="component" value="Unassembled WGS sequence"/>
</dbReference>
<organism evidence="2 3">
    <name type="scientific">Croceitalea marina</name>
    <dbReference type="NCBI Taxonomy" id="1775166"/>
    <lineage>
        <taxon>Bacteria</taxon>
        <taxon>Pseudomonadati</taxon>
        <taxon>Bacteroidota</taxon>
        <taxon>Flavobacteriia</taxon>
        <taxon>Flavobacteriales</taxon>
        <taxon>Flavobacteriaceae</taxon>
        <taxon>Croceitalea</taxon>
    </lineage>
</organism>
<feature type="transmembrane region" description="Helical" evidence="1">
    <location>
        <begin position="65"/>
        <end position="89"/>
    </location>
</feature>
<accession>A0ABW5MZQ4</accession>
<reference evidence="3" key="1">
    <citation type="journal article" date="2019" name="Int. J. Syst. Evol. Microbiol.">
        <title>The Global Catalogue of Microorganisms (GCM) 10K type strain sequencing project: providing services to taxonomists for standard genome sequencing and annotation.</title>
        <authorList>
            <consortium name="The Broad Institute Genomics Platform"/>
            <consortium name="The Broad Institute Genome Sequencing Center for Infectious Disease"/>
            <person name="Wu L."/>
            <person name="Ma J."/>
        </authorList>
    </citation>
    <scope>NUCLEOTIDE SEQUENCE [LARGE SCALE GENOMIC DNA]</scope>
    <source>
        <strain evidence="3">KCTC 52368</strain>
    </source>
</reference>
<feature type="transmembrane region" description="Helical" evidence="1">
    <location>
        <begin position="104"/>
        <end position="122"/>
    </location>
</feature>
<dbReference type="RefSeq" id="WP_377767917.1">
    <property type="nucleotide sequence ID" value="NZ_JBHULB010000078.1"/>
</dbReference>
<keyword evidence="1" id="KW-0472">Membrane</keyword>
<protein>
    <submittedName>
        <fullName evidence="2">DUF5367 family protein</fullName>
    </submittedName>
</protein>
<dbReference type="InterPro" id="IPR020509">
    <property type="entry name" value="Uncharacterised_YnzE"/>
</dbReference>
<feature type="transmembrane region" description="Helical" evidence="1">
    <location>
        <begin position="35"/>
        <end position="53"/>
    </location>
</feature>